<dbReference type="EMBL" id="LFKP01000003">
    <property type="protein sequence ID" value="OHV98393.1"/>
    <property type="molecule type" value="Genomic_DNA"/>
</dbReference>
<dbReference type="InterPro" id="IPR011234">
    <property type="entry name" value="Fumarylacetoacetase-like_C"/>
</dbReference>
<dbReference type="AlphaFoldDB" id="A0A1S1UGU0"/>
<sequence length="231" mass="24441">MPYVVPAPNQPSVPVTGSADTFPVHRIYCVGRNYVDHAKEMGHTGREAPFFFMKPADAVLPVPAGTTGELPYPAQTQDFQHEMELVVAIGKGGSDIGVIDALSHVWGYAIGLDMTRRDVQGAAKKQGRPWETGKAFEHSAPIGPITPAALAGDVSHAAITLHVNGELRQGSSVDMLIWNVAETIADLSTYFTLQPGDLIYTGTPAGVAAVQRGDALVGAIDGLGTLRMKVV</sequence>
<dbReference type="Pfam" id="PF01557">
    <property type="entry name" value="FAA_hydrolase"/>
    <property type="match status" value="1"/>
</dbReference>
<reference evidence="3 4" key="1">
    <citation type="submission" date="2015-06" db="EMBL/GenBank/DDBJ databases">
        <title>Draft genome sequencing of a biphenyl-degrading bacterium, Janthinobacterium lividum MEG1.</title>
        <authorList>
            <person name="Shimodaira J."/>
            <person name="Hatta T."/>
        </authorList>
    </citation>
    <scope>NUCLEOTIDE SEQUENCE [LARGE SCALE GENOMIC DNA]</scope>
    <source>
        <strain evidence="3 4">MEG1</strain>
    </source>
</reference>
<keyword evidence="1" id="KW-0479">Metal-binding</keyword>
<dbReference type="GO" id="GO:0018773">
    <property type="term" value="F:acetylpyruvate hydrolase activity"/>
    <property type="evidence" value="ECO:0007669"/>
    <property type="project" value="TreeGrafter"/>
</dbReference>
<dbReference type="GO" id="GO:0016853">
    <property type="term" value="F:isomerase activity"/>
    <property type="evidence" value="ECO:0007669"/>
    <property type="project" value="UniProtKB-KW"/>
</dbReference>
<feature type="domain" description="Fumarylacetoacetase-like C-terminal" evidence="2">
    <location>
        <begin position="27"/>
        <end position="231"/>
    </location>
</feature>
<dbReference type="Proteomes" id="UP000179840">
    <property type="component" value="Unassembled WGS sequence"/>
</dbReference>
<dbReference type="SUPFAM" id="SSF56529">
    <property type="entry name" value="FAH"/>
    <property type="match status" value="1"/>
</dbReference>
<gene>
    <name evidence="3" type="ORF">AKG95_03905</name>
</gene>
<accession>A0A1S1UGU0</accession>
<evidence type="ECO:0000259" key="2">
    <source>
        <dbReference type="Pfam" id="PF01557"/>
    </source>
</evidence>
<evidence type="ECO:0000256" key="1">
    <source>
        <dbReference type="ARBA" id="ARBA00022723"/>
    </source>
</evidence>
<dbReference type="GO" id="GO:0046872">
    <property type="term" value="F:metal ion binding"/>
    <property type="evidence" value="ECO:0007669"/>
    <property type="project" value="UniProtKB-KW"/>
</dbReference>
<organism evidence="3 4">
    <name type="scientific">Janthinobacterium lividum</name>
    <dbReference type="NCBI Taxonomy" id="29581"/>
    <lineage>
        <taxon>Bacteria</taxon>
        <taxon>Pseudomonadati</taxon>
        <taxon>Pseudomonadota</taxon>
        <taxon>Betaproteobacteria</taxon>
        <taxon>Burkholderiales</taxon>
        <taxon>Oxalobacteraceae</taxon>
        <taxon>Janthinobacterium</taxon>
    </lineage>
</organism>
<proteinExistence type="predicted"/>
<dbReference type="PANTHER" id="PTHR11820:SF90">
    <property type="entry name" value="FLUTATHIONE S-TRANSFERASE"/>
    <property type="match status" value="1"/>
</dbReference>
<evidence type="ECO:0000313" key="4">
    <source>
        <dbReference type="Proteomes" id="UP000179840"/>
    </source>
</evidence>
<name>A0A1S1UGU0_9BURK</name>
<dbReference type="Gene3D" id="3.90.850.10">
    <property type="entry name" value="Fumarylacetoacetase-like, C-terminal domain"/>
    <property type="match status" value="1"/>
</dbReference>
<protein>
    <submittedName>
        <fullName evidence="3">5-carboxymethyl-2-hydroxymuconate isomerase</fullName>
    </submittedName>
</protein>
<keyword evidence="3" id="KW-0413">Isomerase</keyword>
<dbReference type="InterPro" id="IPR036663">
    <property type="entry name" value="Fumarylacetoacetase_C_sf"/>
</dbReference>
<dbReference type="RefSeq" id="WP_071075576.1">
    <property type="nucleotide sequence ID" value="NZ_LFKP01000003.1"/>
</dbReference>
<evidence type="ECO:0000313" key="3">
    <source>
        <dbReference type="EMBL" id="OHV98393.1"/>
    </source>
</evidence>
<dbReference type="PANTHER" id="PTHR11820">
    <property type="entry name" value="ACYLPYRUVASE"/>
    <property type="match status" value="1"/>
</dbReference>
<comment type="caution">
    <text evidence="3">The sequence shown here is derived from an EMBL/GenBank/DDBJ whole genome shotgun (WGS) entry which is preliminary data.</text>
</comment>